<dbReference type="OrthoDB" id="1262810at2759"/>
<evidence type="ECO:0000256" key="1">
    <source>
        <dbReference type="ARBA" id="ARBA00004370"/>
    </source>
</evidence>
<sequence length="241" mass="26171">MLRSLLSKGSAFGLLKQAIAQASSPVEAVAPALALQSIRPLSAAAQASKAEDIIPPKNLFSVHGKYASALFVAAAKAKKLDVVGKELEQLEEVIKGNAEFRAFLKDPIISPAVKQKGLEEFFKAAGASDITVNFFAVLNENGRLGRAEKVIEAFEDLYHEYKGEVKAVVTVPYPLTDDQRTELKQSLQGFLEPGQTLTIKEKIKRSIMGGLTVDIGEKYIDLSIATRIKKIEAMLKDATLE</sequence>
<dbReference type="OMA" id="VTTNWIN"/>
<dbReference type="AlphaFoldDB" id="A0A1Y1I7J7"/>
<evidence type="ECO:0000256" key="5">
    <source>
        <dbReference type="ARBA" id="ARBA00023065"/>
    </source>
</evidence>
<dbReference type="GO" id="GO:0046933">
    <property type="term" value="F:proton-transporting ATP synthase activity, rotational mechanism"/>
    <property type="evidence" value="ECO:0007669"/>
    <property type="project" value="InterPro"/>
</dbReference>
<dbReference type="HAMAP" id="MF_01416">
    <property type="entry name" value="ATP_synth_delta_bact"/>
    <property type="match status" value="1"/>
</dbReference>
<accession>A0A1Y1I7J7</accession>
<dbReference type="NCBIfam" id="TIGR01145">
    <property type="entry name" value="ATP_synt_delta"/>
    <property type="match status" value="1"/>
</dbReference>
<evidence type="ECO:0000256" key="3">
    <source>
        <dbReference type="ARBA" id="ARBA00022448"/>
    </source>
</evidence>
<organism evidence="8 9">
    <name type="scientific">Klebsormidium nitens</name>
    <name type="common">Green alga</name>
    <name type="synonym">Ulothrix nitens</name>
    <dbReference type="NCBI Taxonomy" id="105231"/>
    <lineage>
        <taxon>Eukaryota</taxon>
        <taxon>Viridiplantae</taxon>
        <taxon>Streptophyta</taxon>
        <taxon>Klebsormidiophyceae</taxon>
        <taxon>Klebsormidiales</taxon>
        <taxon>Klebsormidiaceae</taxon>
        <taxon>Klebsormidium</taxon>
    </lineage>
</organism>
<evidence type="ECO:0000256" key="7">
    <source>
        <dbReference type="ARBA" id="ARBA00023310"/>
    </source>
</evidence>
<evidence type="ECO:0000256" key="2">
    <source>
        <dbReference type="ARBA" id="ARBA00007046"/>
    </source>
</evidence>
<evidence type="ECO:0000256" key="6">
    <source>
        <dbReference type="ARBA" id="ARBA00023136"/>
    </source>
</evidence>
<gene>
    <name evidence="8" type="ORF">KFL_002600100</name>
</gene>
<keyword evidence="3" id="KW-0813">Transport</keyword>
<dbReference type="Pfam" id="PF00213">
    <property type="entry name" value="OSCP"/>
    <property type="match status" value="1"/>
</dbReference>
<evidence type="ECO:0000313" key="9">
    <source>
        <dbReference type="Proteomes" id="UP000054558"/>
    </source>
</evidence>
<dbReference type="SUPFAM" id="SSF47928">
    <property type="entry name" value="N-terminal domain of the delta subunit of the F1F0-ATP synthase"/>
    <property type="match status" value="1"/>
</dbReference>
<dbReference type="PRINTS" id="PR00125">
    <property type="entry name" value="ATPASEDELTA"/>
</dbReference>
<comment type="similarity">
    <text evidence="2">Belongs to the ATPase delta chain family.</text>
</comment>
<comment type="subcellular location">
    <subcellularLocation>
        <location evidence="1">Membrane</location>
    </subcellularLocation>
</comment>
<dbReference type="EMBL" id="DF237209">
    <property type="protein sequence ID" value="GAQ85902.1"/>
    <property type="molecule type" value="Genomic_DNA"/>
</dbReference>
<name>A0A1Y1I7J7_KLENI</name>
<keyword evidence="7" id="KW-0066">ATP synthesis</keyword>
<reference evidence="8 9" key="1">
    <citation type="journal article" date="2014" name="Nat. Commun.">
        <title>Klebsormidium flaccidum genome reveals primary factors for plant terrestrial adaptation.</title>
        <authorList>
            <person name="Hori K."/>
            <person name="Maruyama F."/>
            <person name="Fujisawa T."/>
            <person name="Togashi T."/>
            <person name="Yamamoto N."/>
            <person name="Seo M."/>
            <person name="Sato S."/>
            <person name="Yamada T."/>
            <person name="Mori H."/>
            <person name="Tajima N."/>
            <person name="Moriyama T."/>
            <person name="Ikeuchi M."/>
            <person name="Watanabe M."/>
            <person name="Wada H."/>
            <person name="Kobayashi K."/>
            <person name="Saito M."/>
            <person name="Masuda T."/>
            <person name="Sasaki-Sekimoto Y."/>
            <person name="Mashiguchi K."/>
            <person name="Awai K."/>
            <person name="Shimojima M."/>
            <person name="Masuda S."/>
            <person name="Iwai M."/>
            <person name="Nobusawa T."/>
            <person name="Narise T."/>
            <person name="Kondo S."/>
            <person name="Saito H."/>
            <person name="Sato R."/>
            <person name="Murakawa M."/>
            <person name="Ihara Y."/>
            <person name="Oshima-Yamada Y."/>
            <person name="Ohtaka K."/>
            <person name="Satoh M."/>
            <person name="Sonobe K."/>
            <person name="Ishii M."/>
            <person name="Ohtani R."/>
            <person name="Kanamori-Sato M."/>
            <person name="Honoki R."/>
            <person name="Miyazaki D."/>
            <person name="Mochizuki H."/>
            <person name="Umetsu J."/>
            <person name="Higashi K."/>
            <person name="Shibata D."/>
            <person name="Kamiya Y."/>
            <person name="Sato N."/>
            <person name="Nakamura Y."/>
            <person name="Tabata S."/>
            <person name="Ida S."/>
            <person name="Kurokawa K."/>
            <person name="Ohta H."/>
        </authorList>
    </citation>
    <scope>NUCLEOTIDE SEQUENCE [LARGE SCALE GENOMIC DNA]</scope>
    <source>
        <strain evidence="8 9">NIES-2285</strain>
    </source>
</reference>
<dbReference type="InterPro" id="IPR000711">
    <property type="entry name" value="ATPase_OSCP/dsu"/>
</dbReference>
<keyword evidence="9" id="KW-1185">Reference proteome</keyword>
<dbReference type="Proteomes" id="UP000054558">
    <property type="component" value="Unassembled WGS sequence"/>
</dbReference>
<dbReference type="GO" id="GO:0042776">
    <property type="term" value="P:proton motive force-driven mitochondrial ATP synthesis"/>
    <property type="evidence" value="ECO:0000318"/>
    <property type="project" value="GO_Central"/>
</dbReference>
<dbReference type="GO" id="GO:0005739">
    <property type="term" value="C:mitochondrion"/>
    <property type="evidence" value="ECO:0007669"/>
    <property type="project" value="GOC"/>
</dbReference>
<keyword evidence="4" id="KW-0375">Hydrogen ion transport</keyword>
<protein>
    <submittedName>
        <fullName evidence="8">Mitochondrial F1F0-ATP synthase subunit OSCP/ATP5</fullName>
    </submittedName>
</protein>
<dbReference type="GO" id="GO:0016020">
    <property type="term" value="C:membrane"/>
    <property type="evidence" value="ECO:0007669"/>
    <property type="project" value="UniProtKB-SubCell"/>
</dbReference>
<evidence type="ECO:0000256" key="4">
    <source>
        <dbReference type="ARBA" id="ARBA00022781"/>
    </source>
</evidence>
<dbReference type="InterPro" id="IPR026015">
    <property type="entry name" value="ATP_synth_OSCP/delta_N_sf"/>
</dbReference>
<keyword evidence="5" id="KW-0406">Ion transport</keyword>
<dbReference type="STRING" id="105231.A0A1Y1I7J7"/>
<evidence type="ECO:0000313" key="8">
    <source>
        <dbReference type="EMBL" id="GAQ85902.1"/>
    </source>
</evidence>
<dbReference type="PANTHER" id="PTHR11910">
    <property type="entry name" value="ATP SYNTHASE DELTA CHAIN"/>
    <property type="match status" value="1"/>
</dbReference>
<proteinExistence type="inferred from homology"/>
<keyword evidence="6" id="KW-0472">Membrane</keyword>
<dbReference type="Gene3D" id="1.10.520.20">
    <property type="entry name" value="N-terminal domain of the delta subunit of the F1F0-ATP synthase"/>
    <property type="match status" value="1"/>
</dbReference>